<accession>A0A1D1VA67</accession>
<dbReference type="EMBL" id="BDGG01000004">
    <property type="protein sequence ID" value="GAU97790.1"/>
    <property type="molecule type" value="Genomic_DNA"/>
</dbReference>
<reference evidence="1 2" key="1">
    <citation type="journal article" date="2016" name="Nat. Commun.">
        <title>Extremotolerant tardigrade genome and improved radiotolerance of human cultured cells by tardigrade-unique protein.</title>
        <authorList>
            <person name="Hashimoto T."/>
            <person name="Horikawa D.D."/>
            <person name="Saito Y."/>
            <person name="Kuwahara H."/>
            <person name="Kozuka-Hata H."/>
            <person name="Shin-I T."/>
            <person name="Minakuchi Y."/>
            <person name="Ohishi K."/>
            <person name="Motoyama A."/>
            <person name="Aizu T."/>
            <person name="Enomoto A."/>
            <person name="Kondo K."/>
            <person name="Tanaka S."/>
            <person name="Hara Y."/>
            <person name="Koshikawa S."/>
            <person name="Sagara H."/>
            <person name="Miura T."/>
            <person name="Yokobori S."/>
            <person name="Miyagawa K."/>
            <person name="Suzuki Y."/>
            <person name="Kubo T."/>
            <person name="Oyama M."/>
            <person name="Kohara Y."/>
            <person name="Fujiyama A."/>
            <person name="Arakawa K."/>
            <person name="Katayama T."/>
            <person name="Toyoda A."/>
            <person name="Kunieda T."/>
        </authorList>
    </citation>
    <scope>NUCLEOTIDE SEQUENCE [LARGE SCALE GENOMIC DNA]</scope>
    <source>
        <strain evidence="1 2">YOKOZUNA-1</strain>
    </source>
</reference>
<name>A0A1D1VA67_RAMVA</name>
<dbReference type="Proteomes" id="UP000186922">
    <property type="component" value="Unassembled WGS sequence"/>
</dbReference>
<dbReference type="AlphaFoldDB" id="A0A1D1VA67"/>
<protein>
    <submittedName>
        <fullName evidence="1">Uncharacterized protein</fullName>
    </submittedName>
</protein>
<evidence type="ECO:0000313" key="2">
    <source>
        <dbReference type="Proteomes" id="UP000186922"/>
    </source>
</evidence>
<sequence>GGGYEKKDSTAVVATEDPEVTRRKSLMEVTVTEAVGLTVVEDMVRRNRTAETAMVAGDMVGKKNPMVEIATEEVAMEGAGEGMEEEVTAVEAAMEVVAGVEVGGTVEVAATEEVEVMEAVVVTGEDGDGEVIVKERLLANSGSLLLRPLLIRLNGYLHTRMRSKYSGFDLAFFDIKLSEISNCTKGSIWGTLGR</sequence>
<comment type="caution">
    <text evidence="1">The sequence shown here is derived from an EMBL/GenBank/DDBJ whole genome shotgun (WGS) entry which is preliminary data.</text>
</comment>
<keyword evidence="2" id="KW-1185">Reference proteome</keyword>
<organism evidence="1 2">
    <name type="scientific">Ramazzottius varieornatus</name>
    <name type="common">Water bear</name>
    <name type="synonym">Tardigrade</name>
    <dbReference type="NCBI Taxonomy" id="947166"/>
    <lineage>
        <taxon>Eukaryota</taxon>
        <taxon>Metazoa</taxon>
        <taxon>Ecdysozoa</taxon>
        <taxon>Tardigrada</taxon>
        <taxon>Eutardigrada</taxon>
        <taxon>Parachela</taxon>
        <taxon>Hypsibioidea</taxon>
        <taxon>Ramazzottiidae</taxon>
        <taxon>Ramazzottius</taxon>
    </lineage>
</organism>
<feature type="non-terminal residue" evidence="1">
    <location>
        <position position="1"/>
    </location>
</feature>
<gene>
    <name evidence="1" type="primary">RvY_09025</name>
    <name evidence="1" type="synonym">RvY_09025.1</name>
    <name evidence="1" type="ORF">RvY_09025-1</name>
</gene>
<proteinExistence type="predicted"/>
<evidence type="ECO:0000313" key="1">
    <source>
        <dbReference type="EMBL" id="GAU97790.1"/>
    </source>
</evidence>